<dbReference type="Proteomes" id="UP000242520">
    <property type="component" value="Unassembled WGS sequence"/>
</dbReference>
<proteinExistence type="predicted"/>
<organism evidence="1 2">
    <name type="scientific">Tepidibacter thalassicus DSM 15285</name>
    <dbReference type="NCBI Taxonomy" id="1123350"/>
    <lineage>
        <taxon>Bacteria</taxon>
        <taxon>Bacillati</taxon>
        <taxon>Bacillota</taxon>
        <taxon>Clostridia</taxon>
        <taxon>Peptostreptococcales</taxon>
        <taxon>Peptostreptococcaceae</taxon>
        <taxon>Tepidibacter</taxon>
    </lineage>
</organism>
<sequence>MAVVGTLGDIVFSVSKKTVKTFEGMKWDSSAKYATHDRHLKDTLLEFTGRNADSISFKMNFSAFLGVNPIKEINKLLEAERKGKIMRLVIGNKPYGKYKWVIEKTSKDLERFDNKGNLLIAKVSISLKEYAGR</sequence>
<dbReference type="Pfam" id="PF06995">
    <property type="entry name" value="Phage_P2_GpU"/>
    <property type="match status" value="1"/>
</dbReference>
<name>A0A1M5NLX0_9FIRM</name>
<protein>
    <submittedName>
        <fullName evidence="1">Phage P2 GpU</fullName>
    </submittedName>
</protein>
<dbReference type="STRING" id="1123350.SAMN02744040_00113"/>
<reference evidence="2" key="1">
    <citation type="submission" date="2016-11" db="EMBL/GenBank/DDBJ databases">
        <authorList>
            <person name="Varghese N."/>
            <person name="Submissions S."/>
        </authorList>
    </citation>
    <scope>NUCLEOTIDE SEQUENCE [LARGE SCALE GENOMIC DNA]</scope>
    <source>
        <strain evidence="2">DSM 15285</strain>
    </source>
</reference>
<dbReference type="OrthoDB" id="9815316at2"/>
<dbReference type="EMBL" id="FQXH01000005">
    <property type="protein sequence ID" value="SHG90556.1"/>
    <property type="molecule type" value="Genomic_DNA"/>
</dbReference>
<accession>A0A1M5NLX0</accession>
<evidence type="ECO:0000313" key="2">
    <source>
        <dbReference type="Proteomes" id="UP000242520"/>
    </source>
</evidence>
<gene>
    <name evidence="1" type="ORF">SAMN02744040_00113</name>
</gene>
<dbReference type="InterPro" id="IPR009734">
    <property type="entry name" value="Myoviridae_GpU"/>
</dbReference>
<dbReference type="AlphaFoldDB" id="A0A1M5NLX0"/>
<evidence type="ECO:0000313" key="1">
    <source>
        <dbReference type="EMBL" id="SHG90556.1"/>
    </source>
</evidence>
<dbReference type="RefSeq" id="WP_072722927.1">
    <property type="nucleotide sequence ID" value="NZ_FQXH01000005.1"/>
</dbReference>
<keyword evidence="2" id="KW-1185">Reference proteome</keyword>